<reference evidence="2 3" key="1">
    <citation type="submission" date="2016-03" db="EMBL/GenBank/DDBJ databases">
        <title>Fine-scale spatial genetic structure of a fungal parasite of coffee scale insects.</title>
        <authorList>
            <person name="Jackson D."/>
            <person name="Zemenick K.A."/>
            <person name="Malloure B."/>
            <person name="Quandt C.A."/>
            <person name="James T.Y."/>
        </authorList>
    </citation>
    <scope>NUCLEOTIDE SEQUENCE [LARGE SCALE GENOMIC DNA]</scope>
    <source>
        <strain evidence="2 3">UM487</strain>
    </source>
</reference>
<organism evidence="2 3">
    <name type="scientific">Cordyceps confragosa</name>
    <name type="common">Lecanicillium lecanii</name>
    <dbReference type="NCBI Taxonomy" id="2714763"/>
    <lineage>
        <taxon>Eukaryota</taxon>
        <taxon>Fungi</taxon>
        <taxon>Dikarya</taxon>
        <taxon>Ascomycota</taxon>
        <taxon>Pezizomycotina</taxon>
        <taxon>Sordariomycetes</taxon>
        <taxon>Hypocreomycetidae</taxon>
        <taxon>Hypocreales</taxon>
        <taxon>Cordycipitaceae</taxon>
        <taxon>Akanthomyces</taxon>
    </lineage>
</organism>
<dbReference type="InterPro" id="IPR050464">
    <property type="entry name" value="Zeta_carotene_desat/Oxidored"/>
</dbReference>
<dbReference type="Pfam" id="PF13450">
    <property type="entry name" value="NAD_binding_8"/>
    <property type="match status" value="1"/>
</dbReference>
<sequence length="538" mass="61943">MSEYIGERQHIAIIGGGAAGMACAATLAKHPDRFKVTLIEKEPVVGGQATSIDLDVQQHGASWMNNGVQGGSAIFKHTFNFFRQYDHPPQEVRLQVSFGKGKHRFWTNCFPSRLIKQFHSDIKRFGTFLKVIKWSLPVLGIVPISVMLRVFLFSKDFGDKMVYPLIALFLGTGNQTASVPSGIVERLFNDPNMKLWDYDSETLLPNLPTMYTFDKLHDFYAAWRKDLTSKGISFVLETEVQETVSRSKNNVVLKLKNMRSEESRQESFDKVVFCSLADETLRILGKTATWREKFVLGGASFYDDITVTHTDSSYFNEHYETHFKPELCAEPTSDVQRKQIEFSKSNDSNSDTGFRPMYYTYTYDCEPKLIEMSFNCSNYQHQFRQTETGSENTPKPVYQTIFLNKQRKDLWTIDKIDESQIIKKNWWHQLGHRWIHYLRVVPNMMFIQGKNSTFFAGSWTLVASKTLEHVVACLTYISQNMHEVACVSGVAAAYRMGADYDQFDDFATDFFSKYLLLSHGLVFSRQEKKRRNGRQESP</sequence>
<evidence type="ECO:0000313" key="2">
    <source>
        <dbReference type="EMBL" id="OAQ95860.1"/>
    </source>
</evidence>
<dbReference type="Gene3D" id="1.10.405.20">
    <property type="match status" value="1"/>
</dbReference>
<feature type="transmembrane region" description="Helical" evidence="1">
    <location>
        <begin position="131"/>
        <end position="152"/>
    </location>
</feature>
<dbReference type="PRINTS" id="PR00419">
    <property type="entry name" value="ADXRDTASE"/>
</dbReference>
<keyword evidence="3" id="KW-1185">Reference proteome</keyword>
<dbReference type="PANTHER" id="PTHR42923">
    <property type="entry name" value="PROTOPORPHYRINOGEN OXIDASE"/>
    <property type="match status" value="1"/>
</dbReference>
<dbReference type="OrthoDB" id="2019015at2759"/>
<dbReference type="OMA" id="VVPWMMF"/>
<dbReference type="PANTHER" id="PTHR42923:SF20">
    <property type="entry name" value="FLAVIN-CONTAINING AMINE OXIDASEDEHYDROGENASE"/>
    <property type="match status" value="1"/>
</dbReference>
<proteinExistence type="predicted"/>
<gene>
    <name evidence="2" type="ORF">LLEC1_00250</name>
</gene>
<keyword evidence="1" id="KW-0812">Transmembrane</keyword>
<dbReference type="InterPro" id="IPR036188">
    <property type="entry name" value="FAD/NAD-bd_sf"/>
</dbReference>
<accession>A0A179I2J4</accession>
<dbReference type="GO" id="GO:0016491">
    <property type="term" value="F:oxidoreductase activity"/>
    <property type="evidence" value="ECO:0007669"/>
    <property type="project" value="TreeGrafter"/>
</dbReference>
<evidence type="ECO:0000313" key="3">
    <source>
        <dbReference type="Proteomes" id="UP000243081"/>
    </source>
</evidence>
<dbReference type="SUPFAM" id="SSF51905">
    <property type="entry name" value="FAD/NAD(P)-binding domain"/>
    <property type="match status" value="1"/>
</dbReference>
<comment type="caution">
    <text evidence="2">The sequence shown here is derived from an EMBL/GenBank/DDBJ whole genome shotgun (WGS) entry which is preliminary data.</text>
</comment>
<evidence type="ECO:0008006" key="4">
    <source>
        <dbReference type="Google" id="ProtNLM"/>
    </source>
</evidence>
<protein>
    <recommendedName>
        <fullName evidence="4">Amine oxidase domain-containing protein</fullName>
    </recommendedName>
</protein>
<dbReference type="EMBL" id="LUKN01004548">
    <property type="protein sequence ID" value="OAQ95860.1"/>
    <property type="molecule type" value="Genomic_DNA"/>
</dbReference>
<keyword evidence="1" id="KW-1133">Transmembrane helix</keyword>
<dbReference type="Gene3D" id="3.50.50.60">
    <property type="entry name" value="FAD/NAD(P)-binding domain"/>
    <property type="match status" value="1"/>
</dbReference>
<keyword evidence="1" id="KW-0472">Membrane</keyword>
<dbReference type="Proteomes" id="UP000243081">
    <property type="component" value="Unassembled WGS sequence"/>
</dbReference>
<evidence type="ECO:0000256" key="1">
    <source>
        <dbReference type="SAM" id="Phobius"/>
    </source>
</evidence>
<dbReference type="AlphaFoldDB" id="A0A179I2J4"/>
<name>A0A179I2J4_CORDF</name>